<sequence length="298" mass="33656">MQEPFPFLSEVPTHQTRREERARRPHLRRRTQPGADLRQQVLPFRRTGRESILTPELAEAMETALAEVRGAAEGGLRQRNAEARLLELLTPFLRAEVEHAFTHHERTHLDKEDLLQEARLRAQRLWKRFTPGWAGPGRTLYPAYVQKAVRQRLGNVLEEAKLVGPTQWGRKLAGRARRRVARGESSYEDALRKEGADHATTLGLTLGATRASELEALQLADEGEEGRTRRALHVAAAAALKQLPRLERLAVAVPMGLTRETLTDAQLARRLKCTPEELLAARARGLATLREYMHGREA</sequence>
<comment type="caution">
    <text evidence="2">The sequence shown here is derived from an EMBL/GenBank/DDBJ whole genome shotgun (WGS) entry which is preliminary data.</text>
</comment>
<dbReference type="Proteomes" id="UP001207654">
    <property type="component" value="Unassembled WGS sequence"/>
</dbReference>
<name>A0ABT4AF50_9BACT</name>
<keyword evidence="3" id="KW-1185">Reference proteome</keyword>
<evidence type="ECO:0008006" key="4">
    <source>
        <dbReference type="Google" id="ProtNLM"/>
    </source>
</evidence>
<proteinExistence type="predicted"/>
<reference evidence="2 3" key="1">
    <citation type="submission" date="2022-11" db="EMBL/GenBank/DDBJ databases">
        <title>Minimal conservation of predation-associated metabolite biosynthetic gene clusters underscores biosynthetic potential of Myxococcota including descriptions for ten novel species: Archangium lansinium sp. nov., Myxococcus landrumus sp. nov., Nannocystis bai.</title>
        <authorList>
            <person name="Ahearne A."/>
            <person name="Stevens C."/>
            <person name="Phillips K."/>
        </authorList>
    </citation>
    <scope>NUCLEOTIDE SEQUENCE [LARGE SCALE GENOMIC DNA]</scope>
    <source>
        <strain evidence="2 3">MIWBW</strain>
    </source>
</reference>
<evidence type="ECO:0000313" key="3">
    <source>
        <dbReference type="Proteomes" id="UP001207654"/>
    </source>
</evidence>
<gene>
    <name evidence="2" type="ORF">OV287_38240</name>
</gene>
<dbReference type="EMBL" id="JAPNKA010000001">
    <property type="protein sequence ID" value="MCY1080309.1"/>
    <property type="molecule type" value="Genomic_DNA"/>
</dbReference>
<accession>A0ABT4AF50</accession>
<dbReference type="RefSeq" id="WP_267538980.1">
    <property type="nucleotide sequence ID" value="NZ_JAPNKA010000001.1"/>
</dbReference>
<protein>
    <recommendedName>
        <fullName evidence="4">RNA polymerase sigma-70 region 2 domain-containing protein</fullName>
    </recommendedName>
</protein>
<organism evidence="2 3">
    <name type="scientific">Archangium lansingense</name>
    <dbReference type="NCBI Taxonomy" id="2995310"/>
    <lineage>
        <taxon>Bacteria</taxon>
        <taxon>Pseudomonadati</taxon>
        <taxon>Myxococcota</taxon>
        <taxon>Myxococcia</taxon>
        <taxon>Myxococcales</taxon>
        <taxon>Cystobacterineae</taxon>
        <taxon>Archangiaceae</taxon>
        <taxon>Archangium</taxon>
    </lineage>
</organism>
<feature type="region of interest" description="Disordered" evidence="1">
    <location>
        <begin position="1"/>
        <end position="37"/>
    </location>
</feature>
<evidence type="ECO:0000313" key="2">
    <source>
        <dbReference type="EMBL" id="MCY1080309.1"/>
    </source>
</evidence>
<evidence type="ECO:0000256" key="1">
    <source>
        <dbReference type="SAM" id="MobiDB-lite"/>
    </source>
</evidence>